<sequence length="125" mass="14736">MYYQLPPELWVKIINYSNEPCLLLTDKNFFELLYLVDIKVDVIEYIIENNLLDVLKYMVSLKKLSHPFFDKNIFTIESLNKCFKTSCKKGRLNVIKYLVDLDVDIRIDDDYAVGLASRYGQIEIV</sequence>
<evidence type="ECO:0000313" key="1">
    <source>
        <dbReference type="EMBL" id="AKI79812.1"/>
    </source>
</evidence>
<reference evidence="1 2" key="1">
    <citation type="submission" date="2014-10" db="EMBL/GenBank/DDBJ databases">
        <title>Pan-genome analysis of Brazilian lineage A amoebal mimiviruses.</title>
        <authorList>
            <person name="Assis F.L."/>
            <person name="Abrahao J.S."/>
            <person name="Kroon E.G."/>
            <person name="Dornas F.P."/>
            <person name="Andrade K.R."/>
            <person name="Borato P.V.M."/>
            <person name="Pilotto M.R."/>
            <person name="Benamar S."/>
            <person name="LaScola B."/>
            <person name="Colson P."/>
        </authorList>
    </citation>
    <scope>NUCLEOTIDE SEQUENCE [LARGE SCALE GENOMIC DNA]</scope>
    <source>
        <strain evidence="1 2">Kroon</strain>
    </source>
</reference>
<evidence type="ECO:0000313" key="2">
    <source>
        <dbReference type="Proteomes" id="UP000240461"/>
    </source>
</evidence>
<protein>
    <submittedName>
        <fullName evidence="1">Ankyrin repeat-containing protein</fullName>
    </submittedName>
</protein>
<accession>A0A0G2Y7L6</accession>
<dbReference type="Proteomes" id="UP000240461">
    <property type="component" value="Segment"/>
</dbReference>
<organism evidence="1 2">
    <name type="scientific">Acanthamoeba polyphaga mimivirus Kroon</name>
    <dbReference type="NCBI Taxonomy" id="3069720"/>
    <lineage>
        <taxon>Viruses</taxon>
        <taxon>Varidnaviria</taxon>
        <taxon>Bamfordvirae</taxon>
        <taxon>Nucleocytoviricota</taxon>
        <taxon>Megaviricetes</taxon>
        <taxon>Imitervirales</taxon>
        <taxon>Mimiviridae</taxon>
        <taxon>Megamimivirinae</taxon>
        <taxon>Mimivirus</taxon>
        <taxon>Mimivirus lagoaense</taxon>
    </lineage>
</organism>
<dbReference type="SUPFAM" id="SSF140860">
    <property type="entry name" value="Pseudo ankyrin repeat-like"/>
    <property type="match status" value="1"/>
</dbReference>
<name>A0A0G2Y7L6_9VIRU</name>
<keyword evidence="2" id="KW-1185">Reference proteome</keyword>
<dbReference type="EMBL" id="KM982402">
    <property type="protein sequence ID" value="AKI79812.1"/>
    <property type="molecule type" value="Genomic_DNA"/>
</dbReference>
<dbReference type="KEGG" id="vg:80513610"/>
<proteinExistence type="predicted"/>